<dbReference type="AlphaFoldDB" id="A0A974NW34"/>
<name>A0A974NW34_9SPHN</name>
<proteinExistence type="predicted"/>
<dbReference type="RefSeq" id="WP_202094867.1">
    <property type="nucleotide sequence ID" value="NZ_CP061035.1"/>
</dbReference>
<evidence type="ECO:0000256" key="1">
    <source>
        <dbReference type="SAM" id="MobiDB-lite"/>
    </source>
</evidence>
<feature type="compositionally biased region" description="Polar residues" evidence="1">
    <location>
        <begin position="317"/>
        <end position="327"/>
    </location>
</feature>
<dbReference type="Pfam" id="PF12277">
    <property type="entry name" value="DUF3618"/>
    <property type="match status" value="1"/>
</dbReference>
<gene>
    <name evidence="2" type="ORF">H5J25_04135</name>
</gene>
<feature type="region of interest" description="Disordered" evidence="1">
    <location>
        <begin position="313"/>
        <end position="343"/>
    </location>
</feature>
<sequence length="343" mass="36101">MSETTETDQIERDLARTRARMDNRLDELQDRLSPGQLVNDAFAYFKGGDGADFTQEVVSKLKANPLPALLTGVGLAWLMASSGRQSAASSRSSYQPDLTSRLRDAEAQTVRLPDEHVDVHAARLDDARGHVLGITRNSSDTDTSYSERIKDAVASATQRVRETAHDLSTGTSHVAGSIGERARHHAYATQEGMTSIARSTRDTLVSATSNPFALGAVAALVGIVAGSLIPTTEEEERALGATAEKLRSAGRELAQDVVDRGTRVASESLGAVKDSAEAHGLTGDKPVGEMVADLKSGALAGAVKQVAGEAVSAGKDSVQTHFASSGNEAGGGHQRSNDEQTLR</sequence>
<evidence type="ECO:0000313" key="3">
    <source>
        <dbReference type="Proteomes" id="UP000595894"/>
    </source>
</evidence>
<keyword evidence="3" id="KW-1185">Reference proteome</keyword>
<reference evidence="3" key="1">
    <citation type="submission" date="2020-09" db="EMBL/GenBank/DDBJ databases">
        <title>Sphingomonas sp., a new species isolated from pork steak.</title>
        <authorList>
            <person name="Heidler von Heilborn D."/>
        </authorList>
    </citation>
    <scope>NUCLEOTIDE SEQUENCE [LARGE SCALE GENOMIC DNA]</scope>
</reference>
<evidence type="ECO:0000313" key="2">
    <source>
        <dbReference type="EMBL" id="QQV77945.1"/>
    </source>
</evidence>
<dbReference type="EMBL" id="CP061035">
    <property type="protein sequence ID" value="QQV77945.1"/>
    <property type="molecule type" value="Genomic_DNA"/>
</dbReference>
<dbReference type="KEGG" id="sari:H5J25_04135"/>
<dbReference type="InterPro" id="IPR022062">
    <property type="entry name" value="DUF3618"/>
</dbReference>
<accession>A0A974NW34</accession>
<dbReference type="Proteomes" id="UP000595894">
    <property type="component" value="Chromosome"/>
</dbReference>
<protein>
    <submittedName>
        <fullName evidence="2">DUF3618 domain-containing protein</fullName>
    </submittedName>
</protein>
<organism evidence="2 3">
    <name type="scientific">Sphingomonas aliaeris</name>
    <dbReference type="NCBI Taxonomy" id="2759526"/>
    <lineage>
        <taxon>Bacteria</taxon>
        <taxon>Pseudomonadati</taxon>
        <taxon>Pseudomonadota</taxon>
        <taxon>Alphaproteobacteria</taxon>
        <taxon>Sphingomonadales</taxon>
        <taxon>Sphingomonadaceae</taxon>
        <taxon>Sphingomonas</taxon>
    </lineage>
</organism>